<keyword evidence="1" id="KW-0472">Membrane</keyword>
<feature type="transmembrane region" description="Helical" evidence="1">
    <location>
        <begin position="82"/>
        <end position="99"/>
    </location>
</feature>
<accession>A0A1X9YQN3</accession>
<feature type="transmembrane region" description="Helical" evidence="1">
    <location>
        <begin position="7"/>
        <end position="28"/>
    </location>
</feature>
<dbReference type="KEGG" id="pact:CA264_06775"/>
<keyword evidence="1" id="KW-0812">Transmembrane</keyword>
<dbReference type="AlphaFoldDB" id="A0A1X9YQN3"/>
<dbReference type="Proteomes" id="UP000266292">
    <property type="component" value="Chromosome"/>
</dbReference>
<evidence type="ECO:0000313" key="3">
    <source>
        <dbReference type="Proteomes" id="UP000266292"/>
    </source>
</evidence>
<feature type="transmembrane region" description="Helical" evidence="1">
    <location>
        <begin position="48"/>
        <end position="70"/>
    </location>
</feature>
<dbReference type="Pfam" id="PF06197">
    <property type="entry name" value="DUF998"/>
    <property type="match status" value="1"/>
</dbReference>
<dbReference type="EMBL" id="CP021235">
    <property type="protein sequence ID" value="ARS35169.1"/>
    <property type="molecule type" value="Genomic_DNA"/>
</dbReference>
<dbReference type="OrthoDB" id="791654at2"/>
<feature type="transmembrane region" description="Helical" evidence="1">
    <location>
        <begin position="162"/>
        <end position="183"/>
    </location>
</feature>
<proteinExistence type="predicted"/>
<keyword evidence="3" id="KW-1185">Reference proteome</keyword>
<organism evidence="2 3">
    <name type="scientific">Pontibacter actiniarum</name>
    <dbReference type="NCBI Taxonomy" id="323450"/>
    <lineage>
        <taxon>Bacteria</taxon>
        <taxon>Pseudomonadati</taxon>
        <taxon>Bacteroidota</taxon>
        <taxon>Cytophagia</taxon>
        <taxon>Cytophagales</taxon>
        <taxon>Hymenobacteraceae</taxon>
        <taxon>Pontibacter</taxon>
    </lineage>
</organism>
<dbReference type="RefSeq" id="WP_025605737.1">
    <property type="nucleotide sequence ID" value="NZ_CP021235.1"/>
</dbReference>
<feature type="transmembrane region" description="Helical" evidence="1">
    <location>
        <begin position="105"/>
        <end position="126"/>
    </location>
</feature>
<evidence type="ECO:0000313" key="2">
    <source>
        <dbReference type="EMBL" id="ARS35169.1"/>
    </source>
</evidence>
<gene>
    <name evidence="2" type="ORF">CA264_06775</name>
</gene>
<reference evidence="3" key="1">
    <citation type="submission" date="2017-05" db="EMBL/GenBank/DDBJ databases">
        <authorList>
            <person name="Ray J."/>
            <person name="Price M."/>
            <person name="Deutschbauer A."/>
        </authorList>
    </citation>
    <scope>NUCLEOTIDE SEQUENCE [LARGE SCALE GENOMIC DNA]</scope>
    <source>
        <strain evidence="3">DSM 19842</strain>
    </source>
</reference>
<name>A0A1X9YQN3_9BACT</name>
<feature type="transmembrane region" description="Helical" evidence="1">
    <location>
        <begin position="133"/>
        <end position="156"/>
    </location>
</feature>
<protein>
    <recommendedName>
        <fullName evidence="4">DUF998 domain-containing protein</fullName>
    </recommendedName>
</protein>
<evidence type="ECO:0008006" key="4">
    <source>
        <dbReference type="Google" id="ProtNLM"/>
    </source>
</evidence>
<dbReference type="InterPro" id="IPR009339">
    <property type="entry name" value="DUF998"/>
</dbReference>
<evidence type="ECO:0000256" key="1">
    <source>
        <dbReference type="SAM" id="Phobius"/>
    </source>
</evidence>
<keyword evidence="1" id="KW-1133">Transmembrane helix</keyword>
<sequence length="200" mass="22159">MNTNQLLRFGALAALAFWVTNLGCGYLINYNHLTGSVSEIGAVGTPTQSLFTGGIMLCAVFNALFVLGLFRACKALRMRVAPVYILAAFSVSMFGVALFPTPQLLHGVFGVISMLMHVAPLLAFILWRGDVRLRWVSLATFFFMAVSISSFFPALQTEVPGLVVRFFHMGWAAWYSYMSYHFIRLTETKAESKVLQPQVA</sequence>